<dbReference type="Pfam" id="PF09551">
    <property type="entry name" value="Spore_II_R"/>
    <property type="match status" value="1"/>
</dbReference>
<organism evidence="2 3">
    <name type="scientific">Paenibacillus sediminis</name>
    <dbReference type="NCBI Taxonomy" id="664909"/>
    <lineage>
        <taxon>Bacteria</taxon>
        <taxon>Bacillati</taxon>
        <taxon>Bacillota</taxon>
        <taxon>Bacilli</taxon>
        <taxon>Bacillales</taxon>
        <taxon>Paenibacillaceae</taxon>
        <taxon>Paenibacillus</taxon>
    </lineage>
</organism>
<dbReference type="EMBL" id="JAGGKP010000002">
    <property type="protein sequence ID" value="MBP1936713.1"/>
    <property type="molecule type" value="Genomic_DNA"/>
</dbReference>
<evidence type="ECO:0000256" key="1">
    <source>
        <dbReference type="SAM" id="Phobius"/>
    </source>
</evidence>
<protein>
    <submittedName>
        <fullName evidence="2">Stage II sporulation protein R</fullName>
    </submittedName>
</protein>
<dbReference type="Proteomes" id="UP001519273">
    <property type="component" value="Unassembled WGS sequence"/>
</dbReference>
<sequence>MMNERIVMDSFRIWFKHIAILLSCLSMVMMIWEGQKTDAAVAGGPIPEQSIRLRILANSDRTDDQLAKREIRDAIVKEMNTWVAQLENPQSLVQARATIRTHLPDIEKIVAQELANRGIPYSFHVELGIVPFPTKMYGGTVYPAGNYEALRVTLGAGRGQNWWCVLFPPLCFIDAGSGEAAAQAADVKDAGKDKIVTAADAGKLQVRFFLWDLAVKVWDSVTGWFA</sequence>
<keyword evidence="1" id="KW-0812">Transmembrane</keyword>
<dbReference type="NCBIfam" id="TIGR02837">
    <property type="entry name" value="spore_II_R"/>
    <property type="match status" value="1"/>
</dbReference>
<proteinExistence type="predicted"/>
<reference evidence="2 3" key="1">
    <citation type="submission" date="2021-03" db="EMBL/GenBank/DDBJ databases">
        <title>Genomic Encyclopedia of Type Strains, Phase IV (KMG-IV): sequencing the most valuable type-strain genomes for metagenomic binning, comparative biology and taxonomic classification.</title>
        <authorList>
            <person name="Goeker M."/>
        </authorList>
    </citation>
    <scope>NUCLEOTIDE SEQUENCE [LARGE SCALE GENOMIC DNA]</scope>
    <source>
        <strain evidence="2 3">DSM 23491</strain>
    </source>
</reference>
<keyword evidence="3" id="KW-1185">Reference proteome</keyword>
<accession>A0ABS4H2G9</accession>
<dbReference type="InterPro" id="IPR014202">
    <property type="entry name" value="Spore_II_R"/>
</dbReference>
<evidence type="ECO:0000313" key="2">
    <source>
        <dbReference type="EMBL" id="MBP1936713.1"/>
    </source>
</evidence>
<keyword evidence="1" id="KW-1133">Transmembrane helix</keyword>
<evidence type="ECO:0000313" key="3">
    <source>
        <dbReference type="Proteomes" id="UP001519273"/>
    </source>
</evidence>
<gene>
    <name evidence="2" type="ORF">J2Z20_001594</name>
</gene>
<comment type="caution">
    <text evidence="2">The sequence shown here is derived from an EMBL/GenBank/DDBJ whole genome shotgun (WGS) entry which is preliminary data.</text>
</comment>
<keyword evidence="1" id="KW-0472">Membrane</keyword>
<feature type="transmembrane region" description="Helical" evidence="1">
    <location>
        <begin position="12"/>
        <end position="32"/>
    </location>
</feature>
<name>A0ABS4H2G9_9BACL</name>